<gene>
    <name evidence="1" type="ORF">AN2V17_23190</name>
</gene>
<keyword evidence="2" id="KW-1185">Reference proteome</keyword>
<proteinExistence type="predicted"/>
<protein>
    <submittedName>
        <fullName evidence="1">Uncharacterized protein</fullName>
    </submittedName>
</protein>
<evidence type="ECO:0000313" key="1">
    <source>
        <dbReference type="EMBL" id="GMQ63086.1"/>
    </source>
</evidence>
<sequence length="49" mass="5613">MDGEPGNFYMDVKLAGETFTFTIPRHGTSVNLSKFNSNFHRYLVLPLLH</sequence>
<dbReference type="Proteomes" id="UP001374599">
    <property type="component" value="Unassembled WGS sequence"/>
</dbReference>
<accession>A0ACB5UJF3</accession>
<name>A0ACB5UJF3_9FIRM</name>
<dbReference type="EMBL" id="BTPU01000035">
    <property type="protein sequence ID" value="GMQ63086.1"/>
    <property type="molecule type" value="Genomic_DNA"/>
</dbReference>
<evidence type="ECO:0000313" key="2">
    <source>
        <dbReference type="Proteomes" id="UP001374599"/>
    </source>
</evidence>
<comment type="caution">
    <text evidence="1">The sequence shown here is derived from an EMBL/GenBank/DDBJ whole genome shotgun (WGS) entry which is preliminary data.</text>
</comment>
<organism evidence="1 2">
    <name type="scientific">Vallitalea maricola</name>
    <dbReference type="NCBI Taxonomy" id="3074433"/>
    <lineage>
        <taxon>Bacteria</taxon>
        <taxon>Bacillati</taxon>
        <taxon>Bacillota</taxon>
        <taxon>Clostridia</taxon>
        <taxon>Lachnospirales</taxon>
        <taxon>Vallitaleaceae</taxon>
        <taxon>Vallitalea</taxon>
    </lineage>
</organism>
<reference evidence="1" key="1">
    <citation type="submission" date="2023-09" db="EMBL/GenBank/DDBJ databases">
        <title>Vallitalea sediminicola and Vallitalea maricola sp. nov., anaerobic bacteria isolated from marine sediment.</title>
        <authorList>
            <person name="Hirano S."/>
            <person name="Maeda A."/>
            <person name="Terahara T."/>
            <person name="Mori K."/>
            <person name="Hamada M."/>
            <person name="Matsumoto R."/>
            <person name="Kobayashi T."/>
        </authorList>
    </citation>
    <scope>NUCLEOTIDE SEQUENCE</scope>
    <source>
        <strain evidence="1">AN17-2</strain>
    </source>
</reference>